<dbReference type="FunFam" id="3.30.730.10:FF:000002">
    <property type="entry name" value="AP2-like ethylene-responsive transcription factor"/>
    <property type="match status" value="1"/>
</dbReference>
<reference evidence="10" key="2">
    <citation type="submission" date="2025-08" db="UniProtKB">
        <authorList>
            <consortium name="RefSeq"/>
        </authorList>
    </citation>
    <scope>IDENTIFICATION</scope>
    <source>
        <tissue evidence="10">Leaf</tissue>
    </source>
</reference>
<reference evidence="9" key="1">
    <citation type="journal article" date="2020" name="Plant Biotechnol. J.">
        <title>The pomegranate (Punica granatum L.) draft genome dissects genetic divergence between soft- and hard-seeded cultivars.</title>
        <authorList>
            <person name="Luo X."/>
            <person name="Li H."/>
            <person name="Wu Z."/>
            <person name="Yao W."/>
            <person name="Zhao P."/>
            <person name="Cao D."/>
            <person name="Yu H."/>
            <person name="Li K."/>
            <person name="Poudel K."/>
            <person name="Zhao D."/>
            <person name="Zhang F."/>
            <person name="Xia X."/>
            <person name="Chen L."/>
            <person name="Wang Q."/>
            <person name="Jing D."/>
            <person name="Cao S."/>
        </authorList>
    </citation>
    <scope>NUCLEOTIDE SEQUENCE [LARGE SCALE GENOMIC DNA]</scope>
    <source>
        <strain evidence="9">cv. Tunisia</strain>
    </source>
</reference>
<sequence>MEAMNKWLAFSLSGGGHRHPELQPSAATDPAISTSDWSMNGEGEDVNCRRTQYSSASPSSGDQLSMLMRGHAAAGSSSCNGDRNSNIIREHYEQLEAPKLENFLGQHSFTQCNPYAAACTDQDTSHRGYLAPYNPGNNHHNSCSTSGDAMADTNSCSLGGNHPNNGSSSIGLSMIKSWLRNQPLAPAAPPTHDDNRQQLIIEHSNGNSAQNNNLSLSMSGETDSQSQSSSGTPLPLLTPTVSRGAATPLPSDHGHDNSDSNKNDKLQPDSEPMEVVPRRSLDTFGQRTSIYRGVTRHRWTGRYEAHLWDNSCRREGQTRKGRQVYLGGYDKEEKAARAYDLAALKYWGTNTTTNFPISNYEKELEEMKHMTRQEFVASLRRKSSGFSRGASIYRGVTRHHQHGRWQARIGRVAGNKDLYLGTFSTQEEAAEAYDIAAIKFRGLDAVTNFDMSRYDVKSILESTSLPIGAAKRLKDVSDHPRHVHQAISTDILQGNGSHENNPSSAAAMMLNGINSYSHAGGWPSMARAGLSYQQAPLGGNFLLYGHGQSMQRIWGCKQEQQDQEAGDNSSSDHRHHHIYNSGISGTTHNFFQPLASGSNSIMLPHDYLTNSAAVSNPDFQVLSTAYASNATAYGSVPDHHHDREGSDTHRSIMYASVTPDHDPAYSSYQVAAVARSLYQSQQHSSDEPSSNNYTSWVPTAIPTVSSSSLNTSARSSPASNVNVSLHCHDAPAFTVWPE</sequence>
<feature type="region of interest" description="Disordered" evidence="7">
    <location>
        <begin position="206"/>
        <end position="281"/>
    </location>
</feature>
<keyword evidence="2" id="KW-0677">Repeat</keyword>
<evidence type="ECO:0000313" key="9">
    <source>
        <dbReference type="Proteomes" id="UP000515151"/>
    </source>
</evidence>
<dbReference type="InterPro" id="IPR016177">
    <property type="entry name" value="DNA-bd_dom_sf"/>
</dbReference>
<evidence type="ECO:0000256" key="6">
    <source>
        <dbReference type="ARBA" id="ARBA00023242"/>
    </source>
</evidence>
<feature type="compositionally biased region" description="Polar residues" evidence="7">
    <location>
        <begin position="206"/>
        <end position="223"/>
    </location>
</feature>
<name>A0A6P8CCZ2_PUNGR</name>
<dbReference type="CDD" id="cd00018">
    <property type="entry name" value="AP2"/>
    <property type="match status" value="2"/>
</dbReference>
<comment type="subcellular location">
    <subcellularLocation>
        <location evidence="1">Nucleus</location>
    </subcellularLocation>
</comment>
<dbReference type="SMART" id="SM00380">
    <property type="entry name" value="AP2"/>
    <property type="match status" value="2"/>
</dbReference>
<evidence type="ECO:0000256" key="5">
    <source>
        <dbReference type="ARBA" id="ARBA00023163"/>
    </source>
</evidence>
<feature type="compositionally biased region" description="Low complexity" evidence="7">
    <location>
        <begin position="224"/>
        <end position="242"/>
    </location>
</feature>
<protein>
    <submittedName>
        <fullName evidence="10">AP2-like ethylene-responsive transcription factor BBM1</fullName>
    </submittedName>
</protein>
<dbReference type="GO" id="GO:0003677">
    <property type="term" value="F:DNA binding"/>
    <property type="evidence" value="ECO:0007669"/>
    <property type="project" value="UniProtKB-KW"/>
</dbReference>
<feature type="domain" description="AP2/ERF" evidence="8">
    <location>
        <begin position="392"/>
        <end position="450"/>
    </location>
</feature>
<evidence type="ECO:0000256" key="1">
    <source>
        <dbReference type="ARBA" id="ARBA00004123"/>
    </source>
</evidence>
<dbReference type="FunFam" id="3.30.730.10:FF:000003">
    <property type="entry name" value="AP2-like ethylene-responsive transcription factor ANT"/>
    <property type="match status" value="1"/>
</dbReference>
<keyword evidence="6" id="KW-0539">Nucleus</keyword>
<keyword evidence="9" id="KW-1185">Reference proteome</keyword>
<dbReference type="GO" id="GO:0005634">
    <property type="term" value="C:nucleus"/>
    <property type="evidence" value="ECO:0007669"/>
    <property type="project" value="UniProtKB-SubCell"/>
</dbReference>
<keyword evidence="5" id="KW-0804">Transcription</keyword>
<proteinExistence type="predicted"/>
<feature type="compositionally biased region" description="Basic and acidic residues" evidence="7">
    <location>
        <begin position="252"/>
        <end position="268"/>
    </location>
</feature>
<dbReference type="PRINTS" id="PR00367">
    <property type="entry name" value="ETHRSPELEMNT"/>
</dbReference>
<dbReference type="PANTHER" id="PTHR32467">
    <property type="entry name" value="AP2-LIKE ETHYLENE-RESPONSIVE TRANSCRIPTION FACTOR"/>
    <property type="match status" value="1"/>
</dbReference>
<dbReference type="AlphaFoldDB" id="A0A6P8CCZ2"/>
<keyword evidence="4" id="KW-0238">DNA-binding</keyword>
<evidence type="ECO:0000256" key="7">
    <source>
        <dbReference type="SAM" id="MobiDB-lite"/>
    </source>
</evidence>
<dbReference type="PANTHER" id="PTHR32467:SF72">
    <property type="entry name" value="AP2-LIKE ETHYLENE-RESPONSIVE TRANSCRIPTION FACTOR BBM"/>
    <property type="match status" value="1"/>
</dbReference>
<evidence type="ECO:0000256" key="2">
    <source>
        <dbReference type="ARBA" id="ARBA00022737"/>
    </source>
</evidence>
<dbReference type="GO" id="GO:0003700">
    <property type="term" value="F:DNA-binding transcription factor activity"/>
    <property type="evidence" value="ECO:0007669"/>
    <property type="project" value="InterPro"/>
</dbReference>
<dbReference type="Pfam" id="PF00847">
    <property type="entry name" value="AP2"/>
    <property type="match status" value="2"/>
</dbReference>
<dbReference type="SUPFAM" id="SSF54171">
    <property type="entry name" value="DNA-binding domain"/>
    <property type="match status" value="2"/>
</dbReference>
<dbReference type="RefSeq" id="XP_031381767.1">
    <property type="nucleotide sequence ID" value="XM_031525907.1"/>
</dbReference>
<feature type="domain" description="AP2/ERF" evidence="8">
    <location>
        <begin position="290"/>
        <end position="356"/>
    </location>
</feature>
<feature type="region of interest" description="Disordered" evidence="7">
    <location>
        <begin position="557"/>
        <end position="581"/>
    </location>
</feature>
<organism evidence="9 10">
    <name type="scientific">Punica granatum</name>
    <name type="common">Pomegranate</name>
    <dbReference type="NCBI Taxonomy" id="22663"/>
    <lineage>
        <taxon>Eukaryota</taxon>
        <taxon>Viridiplantae</taxon>
        <taxon>Streptophyta</taxon>
        <taxon>Embryophyta</taxon>
        <taxon>Tracheophyta</taxon>
        <taxon>Spermatophyta</taxon>
        <taxon>Magnoliopsida</taxon>
        <taxon>eudicotyledons</taxon>
        <taxon>Gunneridae</taxon>
        <taxon>Pentapetalae</taxon>
        <taxon>rosids</taxon>
        <taxon>malvids</taxon>
        <taxon>Myrtales</taxon>
        <taxon>Lythraceae</taxon>
        <taxon>Punica</taxon>
    </lineage>
</organism>
<evidence type="ECO:0000256" key="4">
    <source>
        <dbReference type="ARBA" id="ARBA00023125"/>
    </source>
</evidence>
<dbReference type="InterPro" id="IPR036955">
    <property type="entry name" value="AP2/ERF_dom_sf"/>
</dbReference>
<dbReference type="Gene3D" id="3.30.730.10">
    <property type="entry name" value="AP2/ERF domain"/>
    <property type="match status" value="2"/>
</dbReference>
<gene>
    <name evidence="10" type="primary">LOC116196263</name>
</gene>
<dbReference type="Proteomes" id="UP000515151">
    <property type="component" value="Chromosome 1"/>
</dbReference>
<evidence type="ECO:0000313" key="10">
    <source>
        <dbReference type="RefSeq" id="XP_031381767.1"/>
    </source>
</evidence>
<dbReference type="OrthoDB" id="207175at2759"/>
<dbReference type="InterPro" id="IPR001471">
    <property type="entry name" value="AP2/ERF_dom"/>
</dbReference>
<keyword evidence="3" id="KW-0805">Transcription regulation</keyword>
<dbReference type="GeneID" id="116196263"/>
<evidence type="ECO:0000259" key="8">
    <source>
        <dbReference type="PROSITE" id="PS51032"/>
    </source>
</evidence>
<evidence type="ECO:0000256" key="3">
    <source>
        <dbReference type="ARBA" id="ARBA00023015"/>
    </source>
</evidence>
<accession>A0A6P8CCZ2</accession>
<dbReference type="PROSITE" id="PS51032">
    <property type="entry name" value="AP2_ERF"/>
    <property type="match status" value="2"/>
</dbReference>